<dbReference type="InterPro" id="IPR035986">
    <property type="entry name" value="PKD_dom_sf"/>
</dbReference>
<dbReference type="PROSITE" id="PS50093">
    <property type="entry name" value="PKD"/>
    <property type="match status" value="1"/>
</dbReference>
<sequence>MKKRRMKKILFALSMILFLAGCSKDDDAVATPPKIAITIPAIGFATDIMQWFRVKPQVESETVSTYKWLVNGQEVSTTTDLSYVFATAGTYNIEFKAKNAAGESNKTFTVIVSAKAYFNGIKNVFDFFPAPGQFTNGLPEYVAGDTDETMRAKAQKAITTDDSMISLGGYGGYVVMGFDHTVINKEGNDFIVLGNAFPNWAEPGIIMVSYDANGNGKPDDEWFEIAGSEHVKPTTIKNYELTYYKPATEPEDPSEPNYIRWTDNQGKTGYVSKNPFHGQPFYPLWKGNTITFKGAYLQSNAFDQSGTGTYWVCPAYDWGYADNWSDADDKAQIDINWAVNAKGESVKLKGIDFVKVYNSNRAEAGWLGEVSTEVSGFKDLNLP</sequence>
<proteinExistence type="predicted"/>
<keyword evidence="2 3" id="KW-0732">Signal</keyword>
<dbReference type="InterPro" id="IPR013783">
    <property type="entry name" value="Ig-like_fold"/>
</dbReference>
<evidence type="ECO:0000256" key="1">
    <source>
        <dbReference type="ARBA" id="ARBA00017922"/>
    </source>
</evidence>
<evidence type="ECO:0000256" key="2">
    <source>
        <dbReference type="ARBA" id="ARBA00022729"/>
    </source>
</evidence>
<dbReference type="InterPro" id="IPR000601">
    <property type="entry name" value="PKD_dom"/>
</dbReference>
<dbReference type="Gene3D" id="2.60.40.10">
    <property type="entry name" value="Immunoglobulins"/>
    <property type="match status" value="1"/>
</dbReference>
<dbReference type="CDD" id="cd00146">
    <property type="entry name" value="PKD"/>
    <property type="match status" value="1"/>
</dbReference>
<dbReference type="InterPro" id="IPR012640">
    <property type="entry name" value="Membr_lipoprot_lipid_attach_CS"/>
</dbReference>
<feature type="chain" id="PRO_5021201372" description="Type IV secretion system putative lipoprotein virB7" evidence="3">
    <location>
        <begin position="26"/>
        <end position="383"/>
    </location>
</feature>
<dbReference type="EMBL" id="RCZH01000001">
    <property type="protein sequence ID" value="TPG45197.1"/>
    <property type="molecule type" value="Genomic_DNA"/>
</dbReference>
<dbReference type="Pfam" id="PF16820">
    <property type="entry name" value="PKD_3"/>
    <property type="match status" value="1"/>
</dbReference>
<dbReference type="Pfam" id="PF08139">
    <property type="entry name" value="LPAM_1"/>
    <property type="match status" value="1"/>
</dbReference>
<accession>A0A502F5I5</accession>
<dbReference type="SUPFAM" id="SSF49299">
    <property type="entry name" value="PKD domain"/>
    <property type="match status" value="1"/>
</dbReference>
<comment type="caution">
    <text evidence="5">The sequence shown here is derived from an EMBL/GenBank/DDBJ whole genome shotgun (WGS) entry which is preliminary data.</text>
</comment>
<dbReference type="SMART" id="SM00089">
    <property type="entry name" value="PKD"/>
    <property type="match status" value="1"/>
</dbReference>
<evidence type="ECO:0000256" key="3">
    <source>
        <dbReference type="SAM" id="SignalP"/>
    </source>
</evidence>
<dbReference type="InterPro" id="IPR022409">
    <property type="entry name" value="PKD/Chitinase_dom"/>
</dbReference>
<feature type="signal peptide" evidence="3">
    <location>
        <begin position="1"/>
        <end position="25"/>
    </location>
</feature>
<organism evidence="5 6">
    <name type="scientific">Flavobacterium pectinovorum</name>
    <dbReference type="NCBI Taxonomy" id="29533"/>
    <lineage>
        <taxon>Bacteria</taxon>
        <taxon>Pseudomonadati</taxon>
        <taxon>Bacteroidota</taxon>
        <taxon>Flavobacteriia</taxon>
        <taxon>Flavobacteriales</taxon>
        <taxon>Flavobacteriaceae</taxon>
        <taxon>Flavobacterium</taxon>
    </lineage>
</organism>
<reference evidence="5 6" key="1">
    <citation type="journal article" date="2019" name="Environ. Microbiol.">
        <title>Species interactions and distinct microbial communities in high Arctic permafrost affected cryosols are associated with the CH4 and CO2 gas fluxes.</title>
        <authorList>
            <person name="Altshuler I."/>
            <person name="Hamel J."/>
            <person name="Turney S."/>
            <person name="Magnuson E."/>
            <person name="Levesque R."/>
            <person name="Greer C."/>
            <person name="Whyte L.G."/>
        </authorList>
    </citation>
    <scope>NUCLEOTIDE SEQUENCE [LARGE SCALE GENOMIC DNA]</scope>
    <source>
        <strain evidence="5 6">42</strain>
    </source>
</reference>
<evidence type="ECO:0000313" key="5">
    <source>
        <dbReference type="EMBL" id="TPG45197.1"/>
    </source>
</evidence>
<dbReference type="Proteomes" id="UP000319700">
    <property type="component" value="Unassembled WGS sequence"/>
</dbReference>
<protein>
    <recommendedName>
        <fullName evidence="1">Type IV secretion system putative lipoprotein virB7</fullName>
    </recommendedName>
</protein>
<dbReference type="AlphaFoldDB" id="A0A502F5I5"/>
<feature type="domain" description="PKD" evidence="4">
    <location>
        <begin position="65"/>
        <end position="114"/>
    </location>
</feature>
<evidence type="ECO:0000313" key="6">
    <source>
        <dbReference type="Proteomes" id="UP000319700"/>
    </source>
</evidence>
<gene>
    <name evidence="5" type="ORF">EAH81_00920</name>
</gene>
<dbReference type="OrthoDB" id="975810at2"/>
<evidence type="ECO:0000259" key="4">
    <source>
        <dbReference type="PROSITE" id="PS50093"/>
    </source>
</evidence>
<dbReference type="InterPro" id="IPR041696">
    <property type="entry name" value="PKD_3"/>
</dbReference>
<name>A0A502F5I5_9FLAO</name>
<dbReference type="PROSITE" id="PS51257">
    <property type="entry name" value="PROKAR_LIPOPROTEIN"/>
    <property type="match status" value="1"/>
</dbReference>
<keyword evidence="6" id="KW-1185">Reference proteome</keyword>